<reference evidence="4" key="1">
    <citation type="submission" date="2025-08" db="UniProtKB">
        <authorList>
            <consortium name="RefSeq"/>
        </authorList>
    </citation>
    <scope>IDENTIFICATION</scope>
    <source>
        <tissue evidence="4">Muscle</tissue>
    </source>
</reference>
<dbReference type="CDD" id="cd09570">
    <property type="entry name" value="SAM_kazrin_repeat3"/>
    <property type="match status" value="1"/>
</dbReference>
<dbReference type="InterPro" id="IPR013761">
    <property type="entry name" value="SAM/pointed_sf"/>
</dbReference>
<organism evidence="3 4">
    <name type="scientific">Limulus polyphemus</name>
    <name type="common">Atlantic horseshoe crab</name>
    <dbReference type="NCBI Taxonomy" id="6850"/>
    <lineage>
        <taxon>Eukaryota</taxon>
        <taxon>Metazoa</taxon>
        <taxon>Ecdysozoa</taxon>
        <taxon>Arthropoda</taxon>
        <taxon>Chelicerata</taxon>
        <taxon>Merostomata</taxon>
        <taxon>Xiphosura</taxon>
        <taxon>Limulidae</taxon>
        <taxon>Limulus</taxon>
    </lineage>
</organism>
<proteinExistence type="predicted"/>
<feature type="domain" description="SAM" evidence="2">
    <location>
        <begin position="6"/>
        <end position="74"/>
    </location>
</feature>
<evidence type="ECO:0000313" key="3">
    <source>
        <dbReference type="Proteomes" id="UP000694941"/>
    </source>
</evidence>
<evidence type="ECO:0000256" key="1">
    <source>
        <dbReference type="SAM" id="MobiDB-lite"/>
    </source>
</evidence>
<gene>
    <name evidence="4" type="primary">LOC111088890</name>
</gene>
<evidence type="ECO:0000259" key="2">
    <source>
        <dbReference type="Pfam" id="PF07647"/>
    </source>
</evidence>
<dbReference type="GeneID" id="111088890"/>
<dbReference type="InterPro" id="IPR037614">
    <property type="entry name" value="Kazrin"/>
</dbReference>
<protein>
    <submittedName>
        <fullName evidence="4">Kazrin-like</fullName>
    </submittedName>
</protein>
<dbReference type="Proteomes" id="UP000694941">
    <property type="component" value="Unplaced"/>
</dbReference>
<dbReference type="PANTHER" id="PTHR12776:SF1">
    <property type="entry name" value="KAZRIN"/>
    <property type="match status" value="1"/>
</dbReference>
<accession>A0ABM1TIW3</accession>
<dbReference type="InterPro" id="IPR001660">
    <property type="entry name" value="SAM"/>
</dbReference>
<sequence length="182" mass="20483">MDVDPLVWTNQRFIKWAKSIDLMEYAENLVDSGVHGALVILEPSFTADTMATALGIPASKNIIRRHLTTELENLIQPARLSLEAEAFVNTRKSDKRSTGSSGYASLGRNFSRSHSRGTLERVDKERSSMKNFWTWSIRLKPRRHSSTSNSFQCTPTPSTKSLESRSHVRSPRNIPILTVTPV</sequence>
<dbReference type="PANTHER" id="PTHR12776">
    <property type="entry name" value="KAZRIN-RELATED"/>
    <property type="match status" value="1"/>
</dbReference>
<keyword evidence="3" id="KW-1185">Reference proteome</keyword>
<name>A0ABM1TIW3_LIMPO</name>
<dbReference type="Gene3D" id="1.10.150.50">
    <property type="entry name" value="Transcription Factor, Ets-1"/>
    <property type="match status" value="1"/>
</dbReference>
<feature type="compositionally biased region" description="Polar residues" evidence="1">
    <location>
        <begin position="146"/>
        <end position="161"/>
    </location>
</feature>
<evidence type="ECO:0000313" key="4">
    <source>
        <dbReference type="RefSeq" id="XP_022255819.1"/>
    </source>
</evidence>
<feature type="region of interest" description="Disordered" evidence="1">
    <location>
        <begin position="144"/>
        <end position="168"/>
    </location>
</feature>
<dbReference type="Pfam" id="PF07647">
    <property type="entry name" value="SAM_2"/>
    <property type="match status" value="1"/>
</dbReference>
<dbReference type="InterPro" id="IPR037616">
    <property type="entry name" value="Kazrin_SAM_rpt_3"/>
</dbReference>
<dbReference type="RefSeq" id="XP_022255819.1">
    <property type="nucleotide sequence ID" value="XM_022400111.1"/>
</dbReference>